<dbReference type="GO" id="GO:0035091">
    <property type="term" value="F:phosphatidylinositol binding"/>
    <property type="evidence" value="ECO:0007669"/>
    <property type="project" value="TreeGrafter"/>
</dbReference>
<dbReference type="PANTHER" id="PTHR15629">
    <property type="entry name" value="SH3YL1 PROTEIN"/>
    <property type="match status" value="1"/>
</dbReference>
<evidence type="ECO:0008006" key="3">
    <source>
        <dbReference type="Google" id="ProtNLM"/>
    </source>
</evidence>
<dbReference type="Proteomes" id="UP001485043">
    <property type="component" value="Unassembled WGS sequence"/>
</dbReference>
<gene>
    <name evidence="1" type="ORF">WJX84_001012</name>
</gene>
<keyword evidence="2" id="KW-1185">Reference proteome</keyword>
<evidence type="ECO:0000313" key="1">
    <source>
        <dbReference type="EMBL" id="KAK9861955.1"/>
    </source>
</evidence>
<dbReference type="PANTHER" id="PTHR15629:SF2">
    <property type="entry name" value="SH3 DOMAIN-CONTAINING YSC84-LIKE PROTEIN 1"/>
    <property type="match status" value="1"/>
</dbReference>
<sequence>MTQPSKTLLDRATTAGLELDQLLSVNPGSSTDSKMLTPASLRQGNVVAFQRVVKMGVIASGEFGSGFVLAKVPASNGVGFKWSAPAFYSIKGGSLGLTTAVESIHTIIVMTTLEAGLKLASGGTFMGPDFELTFANDYSSTKRTQEGMLSPL</sequence>
<organism evidence="1 2">
    <name type="scientific">Apatococcus fuscideae</name>
    <dbReference type="NCBI Taxonomy" id="2026836"/>
    <lineage>
        <taxon>Eukaryota</taxon>
        <taxon>Viridiplantae</taxon>
        <taxon>Chlorophyta</taxon>
        <taxon>core chlorophytes</taxon>
        <taxon>Trebouxiophyceae</taxon>
        <taxon>Chlorellales</taxon>
        <taxon>Chlorellaceae</taxon>
        <taxon>Apatococcus</taxon>
    </lineage>
</organism>
<protein>
    <recommendedName>
        <fullName evidence="3">Ysc84 actin-binding domain-containing protein</fullName>
    </recommendedName>
</protein>
<evidence type="ECO:0000313" key="2">
    <source>
        <dbReference type="Proteomes" id="UP001485043"/>
    </source>
</evidence>
<name>A0AAW1SXF3_9CHLO</name>
<dbReference type="AlphaFoldDB" id="A0AAW1SXF3"/>
<dbReference type="InterPro" id="IPR051702">
    <property type="entry name" value="SH3_domain_YSC84-like"/>
</dbReference>
<comment type="caution">
    <text evidence="1">The sequence shown here is derived from an EMBL/GenBank/DDBJ whole genome shotgun (WGS) entry which is preliminary data.</text>
</comment>
<proteinExistence type="predicted"/>
<dbReference type="EMBL" id="JALJOV010000675">
    <property type="protein sequence ID" value="KAK9861955.1"/>
    <property type="molecule type" value="Genomic_DNA"/>
</dbReference>
<reference evidence="1 2" key="1">
    <citation type="journal article" date="2024" name="Nat. Commun.">
        <title>Phylogenomics reveals the evolutionary origins of lichenization in chlorophyte algae.</title>
        <authorList>
            <person name="Puginier C."/>
            <person name="Libourel C."/>
            <person name="Otte J."/>
            <person name="Skaloud P."/>
            <person name="Haon M."/>
            <person name="Grisel S."/>
            <person name="Petersen M."/>
            <person name="Berrin J.G."/>
            <person name="Delaux P.M."/>
            <person name="Dal Grande F."/>
            <person name="Keller J."/>
        </authorList>
    </citation>
    <scope>NUCLEOTIDE SEQUENCE [LARGE SCALE GENOMIC DNA]</scope>
    <source>
        <strain evidence="1 2">SAG 2523</strain>
    </source>
</reference>
<accession>A0AAW1SXF3</accession>